<sequence>MKLIITTPPNTLLKGDGIDSIDPTITVQTLIDNIIKGYPDLDREGHCLIIDHNEQFSRIYDNDPMNMWYGGQIGDIFRIINSSTMRYRRVIKALPEPKSKKVKNNSGKFSNVTANKYYKAHNSVIQMLLDRQRESESDSKLDSSLILNKFRKSYENVQTYFTQDNLYEMNIGEHETIMNKRGKRMFVLYLKRNDDRMLGNKKSAFYSMAQDTINEIIDIYNADSSGIRNMSHLNKPDINKPYSVDSVACARRIEVIVIFNNDGNITPVTTKIPSIPYMQFIALQSIPMPLPQHIEQPEFTILNPLNSSDREEIRDIYNMQGLKLDTTKTLLDYNIKANTKLLFL</sequence>
<proteinExistence type="predicted"/>
<name>A0A6C0JAN6_9ZZZZ</name>
<evidence type="ECO:0000313" key="1">
    <source>
        <dbReference type="EMBL" id="QHU00704.1"/>
    </source>
</evidence>
<dbReference type="AlphaFoldDB" id="A0A6C0JAN6"/>
<accession>A0A6C0JAN6</accession>
<protein>
    <submittedName>
        <fullName evidence="1">Uncharacterized protein</fullName>
    </submittedName>
</protein>
<organism evidence="1">
    <name type="scientific">viral metagenome</name>
    <dbReference type="NCBI Taxonomy" id="1070528"/>
    <lineage>
        <taxon>unclassified sequences</taxon>
        <taxon>metagenomes</taxon>
        <taxon>organismal metagenomes</taxon>
    </lineage>
</organism>
<reference evidence="1" key="1">
    <citation type="journal article" date="2020" name="Nature">
        <title>Giant virus diversity and host interactions through global metagenomics.</title>
        <authorList>
            <person name="Schulz F."/>
            <person name="Roux S."/>
            <person name="Paez-Espino D."/>
            <person name="Jungbluth S."/>
            <person name="Walsh D.A."/>
            <person name="Denef V.J."/>
            <person name="McMahon K.D."/>
            <person name="Konstantinidis K.T."/>
            <person name="Eloe-Fadrosh E.A."/>
            <person name="Kyrpides N.C."/>
            <person name="Woyke T."/>
        </authorList>
    </citation>
    <scope>NUCLEOTIDE SEQUENCE</scope>
    <source>
        <strain evidence="1">GVMAG-M-3300025860-20</strain>
    </source>
</reference>
<dbReference type="EMBL" id="MN740328">
    <property type="protein sequence ID" value="QHU00704.1"/>
    <property type="molecule type" value="Genomic_DNA"/>
</dbReference>